<protein>
    <submittedName>
        <fullName evidence="10">TolC family outer membrane protein</fullName>
    </submittedName>
</protein>
<keyword evidence="5" id="KW-0812">Transmembrane</keyword>
<comment type="subcellular location">
    <subcellularLocation>
        <location evidence="1">Cell outer membrane</location>
    </subcellularLocation>
</comment>
<dbReference type="InterPro" id="IPR056203">
    <property type="entry name" value="Cds6_C"/>
</dbReference>
<dbReference type="Proteomes" id="UP001479520">
    <property type="component" value="Chromosome"/>
</dbReference>
<keyword evidence="8" id="KW-0732">Signal</keyword>
<evidence type="ECO:0000256" key="3">
    <source>
        <dbReference type="ARBA" id="ARBA00022448"/>
    </source>
</evidence>
<keyword evidence="3" id="KW-0813">Transport</keyword>
<evidence type="ECO:0000256" key="7">
    <source>
        <dbReference type="ARBA" id="ARBA00023237"/>
    </source>
</evidence>
<dbReference type="InterPro" id="IPR010130">
    <property type="entry name" value="T1SS_OMP_TolC"/>
</dbReference>
<dbReference type="RefSeq" id="WP_341743202.1">
    <property type="nucleotide sequence ID" value="NZ_CP151406.1"/>
</dbReference>
<keyword evidence="11" id="KW-1185">Reference proteome</keyword>
<dbReference type="SUPFAM" id="SSF54427">
    <property type="entry name" value="NTF2-like"/>
    <property type="match status" value="1"/>
</dbReference>
<dbReference type="InterPro" id="IPR032710">
    <property type="entry name" value="NTF2-like_dom_sf"/>
</dbReference>
<evidence type="ECO:0000256" key="2">
    <source>
        <dbReference type="ARBA" id="ARBA00007613"/>
    </source>
</evidence>
<reference evidence="10 11" key="1">
    <citation type="submission" date="2024-04" db="EMBL/GenBank/DDBJ databases">
        <title>Dissimilatory iodate-reducing microorganisms contribute to the enrichment of iodine in groundwater.</title>
        <authorList>
            <person name="Jiang Z."/>
        </authorList>
    </citation>
    <scope>NUCLEOTIDE SEQUENCE [LARGE SCALE GENOMIC DNA]</scope>
    <source>
        <strain evidence="10 11">NCP973</strain>
    </source>
</reference>
<dbReference type="Gene3D" id="1.20.1600.10">
    <property type="entry name" value="Outer membrane efflux proteins (OEP)"/>
    <property type="match status" value="1"/>
</dbReference>
<keyword evidence="4" id="KW-1134">Transmembrane beta strand</keyword>
<dbReference type="InterPro" id="IPR051906">
    <property type="entry name" value="TolC-like"/>
</dbReference>
<accession>A0ABZ2XDZ6</accession>
<evidence type="ECO:0000259" key="9">
    <source>
        <dbReference type="Pfam" id="PF24125"/>
    </source>
</evidence>
<dbReference type="PANTHER" id="PTHR30026:SF22">
    <property type="entry name" value="OUTER MEMBRANE EFFLUX PROTEIN"/>
    <property type="match status" value="1"/>
</dbReference>
<comment type="similarity">
    <text evidence="2">Belongs to the outer membrane factor (OMF) (TC 1.B.17) family.</text>
</comment>
<dbReference type="InterPro" id="IPR003423">
    <property type="entry name" value="OMP_efflux"/>
</dbReference>
<dbReference type="PANTHER" id="PTHR30026">
    <property type="entry name" value="OUTER MEMBRANE PROTEIN TOLC"/>
    <property type="match status" value="1"/>
</dbReference>
<dbReference type="SUPFAM" id="SSF56954">
    <property type="entry name" value="Outer membrane efflux proteins (OEP)"/>
    <property type="match status" value="1"/>
</dbReference>
<evidence type="ECO:0000256" key="1">
    <source>
        <dbReference type="ARBA" id="ARBA00004442"/>
    </source>
</evidence>
<keyword evidence="7" id="KW-0998">Cell outer membrane</keyword>
<evidence type="ECO:0000256" key="4">
    <source>
        <dbReference type="ARBA" id="ARBA00022452"/>
    </source>
</evidence>
<feature type="chain" id="PRO_5047117933" evidence="8">
    <location>
        <begin position="21"/>
        <end position="626"/>
    </location>
</feature>
<evidence type="ECO:0000313" key="10">
    <source>
        <dbReference type="EMBL" id="WZJ20517.1"/>
    </source>
</evidence>
<keyword evidence="6" id="KW-0472">Membrane</keyword>
<feature type="signal peptide" evidence="8">
    <location>
        <begin position="1"/>
        <end position="20"/>
    </location>
</feature>
<sequence length="626" mass="69729">MKMAILPFLIGSLFASVAQAQEAGTQQVHDALREIAQQAVLKSPEVTTKWRNYKAADEEIGVARGGYFPRVDLTAGAGRESLKTPPTNTKDNYTRQGYALTLNQMVFDGFATRSEVRKLDKARLVRYYELLEASENVALEASRAYLDVLRYRFLVDLAEDNYIRHKATHEQLKVRTASGVGRRVDLEQAGSRLALAEVNLTTETANLHDVSARYQRLVGNMPPDVIVPPSLVGSALPASPKAALDILHRRNPTLHAAIENIEAAQHDIAAKRSAYSPRVDLRARTESTNNYQGVSGDRDYNVAEVVFSWNLFNGGSDRARERQYMERKHLAVEMREKACRDTRQTLLIAYNDVLRLKEQASYLAIQVALLEKTRDAYRDQFNVGQRTLLDLLDTENELLSARRASVNADTDLTLAYLRTYAGMGSLLEFMGLQKLDTHTPTAAELAEVDAASLCPADAVTQQASAREALDAKAREMMVVPRAPMVMQASSGPVGDIESRVRSWAEAWSAKNYSAYAAFYAPTFTPDGGLSREDWDQLRRARILPREAITIGIEAMRVKMQGEDRAIAEFEQTYRSNIYNDRVFKTLEMIKVDDRWLITRESSRPCAGNTVGGCSVSGGTAPRAGHR</sequence>
<organism evidence="10 11">
    <name type="scientific">Azonexus hydrophilus</name>
    <dbReference type="NCBI Taxonomy" id="418702"/>
    <lineage>
        <taxon>Bacteria</taxon>
        <taxon>Pseudomonadati</taxon>
        <taxon>Pseudomonadota</taxon>
        <taxon>Betaproteobacteria</taxon>
        <taxon>Rhodocyclales</taxon>
        <taxon>Azonexaceae</taxon>
        <taxon>Azonexus</taxon>
    </lineage>
</organism>
<dbReference type="Gene3D" id="3.10.450.50">
    <property type="match status" value="1"/>
</dbReference>
<feature type="domain" description="Cds6 C-terminal" evidence="9">
    <location>
        <begin position="496"/>
        <end position="600"/>
    </location>
</feature>
<dbReference type="Pfam" id="PF02321">
    <property type="entry name" value="OEP"/>
    <property type="match status" value="2"/>
</dbReference>
<dbReference type="NCBIfam" id="TIGR01844">
    <property type="entry name" value="type_I_sec_TolC"/>
    <property type="match status" value="1"/>
</dbReference>
<evidence type="ECO:0000256" key="5">
    <source>
        <dbReference type="ARBA" id="ARBA00022692"/>
    </source>
</evidence>
<proteinExistence type="inferred from homology"/>
<name>A0ABZ2XDZ6_9RHOO</name>
<gene>
    <name evidence="10" type="ORF">AADV58_11185</name>
</gene>
<dbReference type="EMBL" id="CP151406">
    <property type="protein sequence ID" value="WZJ20517.1"/>
    <property type="molecule type" value="Genomic_DNA"/>
</dbReference>
<dbReference type="Pfam" id="PF24125">
    <property type="entry name" value="Cds6_C"/>
    <property type="match status" value="1"/>
</dbReference>
<evidence type="ECO:0000256" key="8">
    <source>
        <dbReference type="SAM" id="SignalP"/>
    </source>
</evidence>
<evidence type="ECO:0000256" key="6">
    <source>
        <dbReference type="ARBA" id="ARBA00023136"/>
    </source>
</evidence>
<evidence type="ECO:0000313" key="11">
    <source>
        <dbReference type="Proteomes" id="UP001479520"/>
    </source>
</evidence>